<dbReference type="OrthoDB" id="377824at2759"/>
<dbReference type="OMA" id="NDHICSN"/>
<dbReference type="KEGG" id="pfh:PFHG_02060"/>
<sequence>MLGLKRKNVFYLLVSVPSLFAYFLKRHKDNENNYETLINNNDIEKIKKIRIHNKCSYIPLLFLNIYDSYIYKNKILRWLYFKFRKRRKDKEEYYYITNMVRKKRREAIKYNFISDEQNLFNKFYIYEIVLEYSLKYGILSPHLSLYILKNISEHCVNIYPSLYYYNKLDNKHNLINEKKLKYFKQINNEHNQQAPTNHTHHNNNNNKKPLDINIHSCKNTNISSYSTYNNMEKENINIYDKYNIHNFYTEKYISYKDENCQHITLNMIYLLNQTYDNICRICLNTNTNIYINFYMINILKYICYKNMEIILLNYNHIEDMKKKINQKNNTNTSLFKYIYSFFFFKKEENHIYDLFEDQMMNHLHKKENDKFYNYSNENTHNNIYKYISDNYFYDHINSSSNRCSFKNLKKQQTDDNTKHIIMGKEKYPMNKSDHEKKNNNTCGNINIEKDQKKDILKKIYFLKGNKLDDIQILNELYVMIYMRLLFECSLKLISIKKNIHLLEKKMEFEKDNKIIYLNSADYMNNLRRNILKRFSKNEERENINSFASFPFLLSKNIIYFEDEIGRSRDNTIYNNVYDKETNKTTTNNNNNDNNDNNDNICSNNNDNNDNNDNICSNNNDHICSNNNNNNICSNNDNICNNNNNICSNNNNNICSNNNNNICSNNNNNICSNNNNNICSNNNNNICSNNNNNICSNKMLDEFCQDNKFNDYNTRKKEKRKRIYELAKIYTNNIFDYLKGKKEKHQNEDNTINLYYIKKKFPWIFYLKNIIKNKDTSFIEHNNNIVNGDIKNNNIIFKKKYNLFESSIISYFYIKDIYEYNYKLRLYYIYDNLIKKFCRYFLKMNEHINRKLYKMKRAFHYYIYNFDQFIINNYYHIIHKKNIHKIHIHLKQCKDKEIDIVKFKDLYYCMINNINNIFSYIHKVDHNECVYRIFKAYNKILLYEYNYLNEKENIYYKNKIKKYLTYLNNNISNDLYPYNISYNKIYNQNKYKNRKNFSHIFYSLKNDIHLLLFLYTQRIQNCCDIFSYIYKKYNFNEKNPFLNYLYYELHYIVYSEKKKKKKFFSFISSSPYSYDTMVNSFTFSYFFFSLSYLLFILFYHPDMYASYIFFKTLTYSGLPTYYYSLYNNIMVVCGPKT</sequence>
<accession>A0A0L7KBM0</accession>
<keyword evidence="2" id="KW-1133">Transmembrane helix</keyword>
<feature type="region of interest" description="Disordered" evidence="1">
    <location>
        <begin position="580"/>
        <end position="603"/>
    </location>
</feature>
<evidence type="ECO:0000313" key="3">
    <source>
        <dbReference type="EMBL" id="KOB60329.1"/>
    </source>
</evidence>
<keyword evidence="2" id="KW-0812">Transmembrane</keyword>
<name>A0A0L7KBM0_PLAFX</name>
<dbReference type="Proteomes" id="UP000054289">
    <property type="component" value="Unassembled WGS sequence"/>
</dbReference>
<proteinExistence type="predicted"/>
<dbReference type="EMBL" id="CH671959">
    <property type="protein sequence ID" value="KOB60329.1"/>
    <property type="molecule type" value="Genomic_DNA"/>
</dbReference>
<evidence type="ECO:0000313" key="4">
    <source>
        <dbReference type="Proteomes" id="UP000054289"/>
    </source>
</evidence>
<gene>
    <name evidence="3" type="ORF">PFHG_02060</name>
</gene>
<organism evidence="3 4">
    <name type="scientific">Plasmodium falciparum (isolate HB3)</name>
    <dbReference type="NCBI Taxonomy" id="137071"/>
    <lineage>
        <taxon>Eukaryota</taxon>
        <taxon>Sar</taxon>
        <taxon>Alveolata</taxon>
        <taxon>Apicomplexa</taxon>
        <taxon>Aconoidasida</taxon>
        <taxon>Haemosporida</taxon>
        <taxon>Plasmodiidae</taxon>
        <taxon>Plasmodium</taxon>
        <taxon>Plasmodium (Laverania)</taxon>
    </lineage>
</organism>
<feature type="compositionally biased region" description="Low complexity" evidence="1">
    <location>
        <begin position="587"/>
        <end position="603"/>
    </location>
</feature>
<evidence type="ECO:0000256" key="2">
    <source>
        <dbReference type="SAM" id="Phobius"/>
    </source>
</evidence>
<reference evidence="4" key="2">
    <citation type="submission" date="2006-03" db="EMBL/GenBank/DDBJ databases">
        <title>The genome sequence of the Plasmodium falciparum HB3.</title>
        <authorList>
            <consortium name="The Broad Institute Genome Sequencing Platform"/>
            <person name="Birren B."/>
            <person name="Lander E."/>
            <person name="Galagan J."/>
            <person name="Nusbaum C."/>
            <person name="Devon K."/>
            <person name="Henn M."/>
            <person name="Jaffe D."/>
            <person name="Butler J."/>
            <person name="Alvarez P."/>
            <person name="Gnerre S."/>
            <person name="Grabherr M."/>
            <person name="Kleber M."/>
            <person name="Mauceli E."/>
            <person name="Brockman W."/>
            <person name="MacCallum I.A."/>
            <person name="Rounsley S."/>
            <person name="Young S."/>
            <person name="LaButti K."/>
            <person name="Pushparaj V."/>
            <person name="DeCaprio D."/>
            <person name="Crawford M."/>
            <person name="Koehrsen M."/>
            <person name="Engels R."/>
            <person name="Montgomery P."/>
            <person name="Pearson M."/>
            <person name="Howarth C."/>
            <person name="Larson L."/>
            <person name="Luoma S."/>
            <person name="White J."/>
            <person name="Kodira C."/>
            <person name="Zeng Q."/>
            <person name="Oleary S."/>
            <person name="Yandava C."/>
            <person name="Alvarado L."/>
            <person name="Wirth D."/>
            <person name="Volkman S."/>
            <person name="Hartl D."/>
        </authorList>
    </citation>
    <scope>NUCLEOTIDE SEQUENCE [LARGE SCALE GENOMIC DNA]</scope>
</reference>
<reference evidence="3 4" key="1">
    <citation type="submission" date="2006-03" db="EMBL/GenBank/DDBJ databases">
        <title>Annotation of Plasmodium falciparum HB3.</title>
        <authorList>
            <consortium name="The Broad Institute Genome Sequencing Platform"/>
            <person name="Volkman S.K."/>
            <person name="Neafsey D.E."/>
            <person name="Dash A.P."/>
            <person name="Chitnis C.E."/>
            <person name="Hartl D.L."/>
            <person name="Young S.K."/>
            <person name="Zeng Q."/>
            <person name="Koehrsen M."/>
            <person name="Alvarado L."/>
            <person name="Berlin A."/>
            <person name="Borenstein D."/>
            <person name="Chapman S.B."/>
            <person name="Chen Z."/>
            <person name="Engels R."/>
            <person name="Freedman E."/>
            <person name="Gellesch M."/>
            <person name="Goldberg J."/>
            <person name="Griggs A."/>
            <person name="Gujja S."/>
            <person name="Heilman E.R."/>
            <person name="Heiman D.I."/>
            <person name="Howarth C."/>
            <person name="Jen D."/>
            <person name="Larson L."/>
            <person name="Mehta T."/>
            <person name="Neiman D."/>
            <person name="Park D."/>
            <person name="Pearson M."/>
            <person name="Roberts A."/>
            <person name="Saif S."/>
            <person name="Shea T."/>
            <person name="Shenoy N."/>
            <person name="Sisk P."/>
            <person name="Stolte C."/>
            <person name="Sykes S."/>
            <person name="Walk T."/>
            <person name="White J."/>
            <person name="Yandava C."/>
            <person name="Haas B."/>
            <person name="Henn M.R."/>
            <person name="Nusbaum C."/>
            <person name="Birren B."/>
        </authorList>
    </citation>
    <scope>NUCLEOTIDE SEQUENCE [LARGE SCALE GENOMIC DNA]</scope>
    <source>
        <strain evidence="3">HB3</strain>
    </source>
</reference>
<feature type="transmembrane region" description="Helical" evidence="2">
    <location>
        <begin position="1076"/>
        <end position="1098"/>
    </location>
</feature>
<keyword evidence="2" id="KW-0472">Membrane</keyword>
<protein>
    <submittedName>
        <fullName evidence="3">Uncharacterized protein</fullName>
    </submittedName>
</protein>
<dbReference type="AlphaFoldDB" id="A0A0L7KBM0"/>
<evidence type="ECO:0000256" key="1">
    <source>
        <dbReference type="SAM" id="MobiDB-lite"/>
    </source>
</evidence>